<evidence type="ECO:0000259" key="17">
    <source>
        <dbReference type="SMART" id="SM00458"/>
    </source>
</evidence>
<evidence type="ECO:0000256" key="5">
    <source>
        <dbReference type="ARBA" id="ARBA00022676"/>
    </source>
</evidence>
<comment type="cofactor">
    <cofactor evidence="1 16">
        <name>Mn(2+)</name>
        <dbReference type="ChEBI" id="CHEBI:29035"/>
    </cofactor>
</comment>
<feature type="transmembrane region" description="Helical" evidence="16">
    <location>
        <begin position="7"/>
        <end position="30"/>
    </location>
</feature>
<comment type="subcellular location">
    <subcellularLocation>
        <location evidence="2 16">Golgi apparatus membrane</location>
        <topology evidence="2 16">Single-pass type II membrane protein</topology>
    </subcellularLocation>
</comment>
<evidence type="ECO:0000256" key="8">
    <source>
        <dbReference type="ARBA" id="ARBA00022723"/>
    </source>
</evidence>
<evidence type="ECO:0000313" key="19">
    <source>
        <dbReference type="Proteomes" id="UP000594262"/>
    </source>
</evidence>
<dbReference type="InterPro" id="IPR001173">
    <property type="entry name" value="Glyco_trans_2-like"/>
</dbReference>
<keyword evidence="6 16" id="KW-0808">Transferase</keyword>
<dbReference type="Gene3D" id="2.80.10.50">
    <property type="match status" value="1"/>
</dbReference>
<evidence type="ECO:0000256" key="9">
    <source>
        <dbReference type="ARBA" id="ARBA00022734"/>
    </source>
</evidence>
<dbReference type="GO" id="GO:0030246">
    <property type="term" value="F:carbohydrate binding"/>
    <property type="evidence" value="ECO:0007669"/>
    <property type="project" value="UniProtKB-KW"/>
</dbReference>
<evidence type="ECO:0000256" key="11">
    <source>
        <dbReference type="ARBA" id="ARBA00022989"/>
    </source>
</evidence>
<feature type="domain" description="Ricin B lectin" evidence="17">
    <location>
        <begin position="527"/>
        <end position="650"/>
    </location>
</feature>
<dbReference type="EnsemblMetazoa" id="CLYHEMT001034.1">
    <property type="protein sequence ID" value="CLYHEMP001034.1"/>
    <property type="gene ID" value="CLYHEMG001034"/>
</dbReference>
<keyword evidence="12 16" id="KW-0333">Golgi apparatus</keyword>
<evidence type="ECO:0000313" key="18">
    <source>
        <dbReference type="EnsemblMetazoa" id="CLYHEMP001034.1"/>
    </source>
</evidence>
<comment type="pathway">
    <text evidence="3 16">Protein modification; protein glycosylation.</text>
</comment>
<protein>
    <recommendedName>
        <fullName evidence="16">Polypeptide N-acetylgalactosaminyltransferase</fullName>
        <ecNumber evidence="16">2.4.1.-</ecNumber>
    </recommendedName>
    <alternativeName>
        <fullName evidence="16">Protein-UDP acetylgalactosaminyltransferase</fullName>
    </alternativeName>
</protein>
<evidence type="ECO:0000256" key="14">
    <source>
        <dbReference type="ARBA" id="ARBA00023157"/>
    </source>
</evidence>
<dbReference type="OrthoDB" id="5947194at2759"/>
<evidence type="ECO:0000256" key="4">
    <source>
        <dbReference type="ARBA" id="ARBA00005680"/>
    </source>
</evidence>
<dbReference type="GO" id="GO:0046872">
    <property type="term" value="F:metal ion binding"/>
    <property type="evidence" value="ECO:0007669"/>
    <property type="project" value="UniProtKB-KW"/>
</dbReference>
<dbReference type="Gene3D" id="3.90.550.10">
    <property type="entry name" value="Spore Coat Polysaccharide Biosynthesis Protein SpsA, Chain A"/>
    <property type="match status" value="1"/>
</dbReference>
<dbReference type="GO" id="GO:0006493">
    <property type="term" value="P:protein O-linked glycosylation"/>
    <property type="evidence" value="ECO:0007669"/>
    <property type="project" value="TreeGrafter"/>
</dbReference>
<keyword evidence="7 16" id="KW-0812">Transmembrane</keyword>
<keyword evidence="9 16" id="KW-0430">Lectin</keyword>
<dbReference type="RefSeq" id="XP_066912292.1">
    <property type="nucleotide sequence ID" value="XM_067056191.1"/>
</dbReference>
<keyword evidence="14 16" id="KW-1015">Disulfide bond</keyword>
<proteinExistence type="inferred from homology"/>
<keyword evidence="19" id="KW-1185">Reference proteome</keyword>
<dbReference type="InterPro" id="IPR045885">
    <property type="entry name" value="GalNAc-T"/>
</dbReference>
<dbReference type="GO" id="GO:0000139">
    <property type="term" value="C:Golgi membrane"/>
    <property type="evidence" value="ECO:0007669"/>
    <property type="project" value="UniProtKB-SubCell"/>
</dbReference>
<dbReference type="SUPFAM" id="SSF50370">
    <property type="entry name" value="Ricin B-like lectins"/>
    <property type="match status" value="1"/>
</dbReference>
<dbReference type="SUPFAM" id="SSF53448">
    <property type="entry name" value="Nucleotide-diphospho-sugar transferases"/>
    <property type="match status" value="1"/>
</dbReference>
<keyword evidence="5 16" id="KW-0328">Glycosyltransferase</keyword>
<dbReference type="Proteomes" id="UP000594262">
    <property type="component" value="Unplaced"/>
</dbReference>
<evidence type="ECO:0000256" key="15">
    <source>
        <dbReference type="ARBA" id="ARBA00023211"/>
    </source>
</evidence>
<dbReference type="UniPathway" id="UPA00378"/>
<accession>A0A7M5V226</accession>
<name>A0A7M5V226_9CNID</name>
<comment type="similarity">
    <text evidence="4 16">Belongs to the glycosyltransferase 2 family. GalNAc-T subfamily.</text>
</comment>
<evidence type="ECO:0000256" key="10">
    <source>
        <dbReference type="ARBA" id="ARBA00022968"/>
    </source>
</evidence>
<keyword evidence="15 16" id="KW-0464">Manganese</keyword>
<evidence type="ECO:0000256" key="7">
    <source>
        <dbReference type="ARBA" id="ARBA00022692"/>
    </source>
</evidence>
<dbReference type="SMART" id="SM00458">
    <property type="entry name" value="RICIN"/>
    <property type="match status" value="1"/>
</dbReference>
<organism evidence="18 19">
    <name type="scientific">Clytia hemisphaerica</name>
    <dbReference type="NCBI Taxonomy" id="252671"/>
    <lineage>
        <taxon>Eukaryota</taxon>
        <taxon>Metazoa</taxon>
        <taxon>Cnidaria</taxon>
        <taxon>Hydrozoa</taxon>
        <taxon>Hydroidolina</taxon>
        <taxon>Leptothecata</taxon>
        <taxon>Obeliida</taxon>
        <taxon>Clytiidae</taxon>
        <taxon>Clytia</taxon>
    </lineage>
</organism>
<dbReference type="InterPro" id="IPR035992">
    <property type="entry name" value="Ricin_B-like_lectins"/>
</dbReference>
<evidence type="ECO:0000256" key="16">
    <source>
        <dbReference type="RuleBase" id="RU361242"/>
    </source>
</evidence>
<dbReference type="EC" id="2.4.1.-" evidence="16"/>
<keyword evidence="10" id="KW-0735">Signal-anchor</keyword>
<evidence type="ECO:0000256" key="1">
    <source>
        <dbReference type="ARBA" id="ARBA00001936"/>
    </source>
</evidence>
<keyword evidence="8" id="KW-0479">Metal-binding</keyword>
<sequence>MYRLIKRYLVTVIVIFCLCWLCIDLMWVQWKKESTSHDKPNQKFKNDYNDEDYIRHIKRRRKFPTTTEDNYKDENNINNEDNHANKIKFLNDGNSKEKKFEHVKEHPNLEVPGDIETDIKPEEPKIKVEDNMVSIDYFKQFYKYSLDPQPGSAGMNGAAVKNSMDEKAAEDLGFKRYSFNELSSSKISLERSVPDNREDACFNVKYPTDLPDASVIIIFHNEAWSTLMRTVHTVIARSPPQYLREVILVDDCSVTDDYTHLGKRLQEYVDSLPKVKLFRSPKRVGLTQARLIGADNAVGDVLIFLDSHCECTDGWIEPLLARLKENPKMSAVPDIEVIKWKTFEYVQSKGSRNRGVFSWDLIFHWSGLPMHEIKRRRTQADPIKSPTMAGGLFAIDRKFFFESGAYDRGLTFWGGENIEMSFRLWMCGDGIEILPCSRVGHVFRETVPYKVQGGSLTHNTIRVAEVWLDEFKEIYYMLHAGAAKPEMGGDVSERIALREKMQCKSFKWFLQNVYPEIHIPDRYPYGRGDVLNMGTNKCLDSLKHDNKGGEPGLFPCHHQGSNQFFIHTLKYEITQGDLCFDLAAGTDSSKVKLVTCHHLGGNQAFEHLKDMSGAGMIRSKKFQKCLEALKEQIVIRDCDNNNLNQKWKFQEHPYENVPPGRPRKWM</sequence>
<dbReference type="GeneID" id="136799480"/>
<dbReference type="PANTHER" id="PTHR11675:SF43">
    <property type="entry name" value="POLYPEPTIDE N-ACETYLGALACTOSAMINYLTRANSFERASE 1"/>
    <property type="match status" value="1"/>
</dbReference>
<evidence type="ECO:0000256" key="2">
    <source>
        <dbReference type="ARBA" id="ARBA00004323"/>
    </source>
</evidence>
<dbReference type="InterPro" id="IPR029044">
    <property type="entry name" value="Nucleotide-diphossugar_trans"/>
</dbReference>
<reference evidence="18" key="1">
    <citation type="submission" date="2021-01" db="UniProtKB">
        <authorList>
            <consortium name="EnsemblMetazoa"/>
        </authorList>
    </citation>
    <scope>IDENTIFICATION</scope>
</reference>
<dbReference type="AlphaFoldDB" id="A0A7M5V226"/>
<dbReference type="GO" id="GO:0004653">
    <property type="term" value="F:polypeptide N-acetylgalactosaminyltransferase activity"/>
    <property type="evidence" value="ECO:0007669"/>
    <property type="project" value="TreeGrafter"/>
</dbReference>
<dbReference type="Pfam" id="PF00535">
    <property type="entry name" value="Glycos_transf_2"/>
    <property type="match status" value="1"/>
</dbReference>
<evidence type="ECO:0000256" key="13">
    <source>
        <dbReference type="ARBA" id="ARBA00023136"/>
    </source>
</evidence>
<dbReference type="CDD" id="cd02510">
    <property type="entry name" value="pp-GalNAc-T"/>
    <property type="match status" value="1"/>
</dbReference>
<dbReference type="PROSITE" id="PS50231">
    <property type="entry name" value="RICIN_B_LECTIN"/>
    <property type="match status" value="1"/>
</dbReference>
<evidence type="ECO:0000256" key="6">
    <source>
        <dbReference type="ARBA" id="ARBA00022679"/>
    </source>
</evidence>
<dbReference type="Pfam" id="PF00652">
    <property type="entry name" value="Ricin_B_lectin"/>
    <property type="match status" value="1"/>
</dbReference>
<keyword evidence="11 16" id="KW-1133">Transmembrane helix</keyword>
<keyword evidence="13 16" id="KW-0472">Membrane</keyword>
<evidence type="ECO:0000256" key="12">
    <source>
        <dbReference type="ARBA" id="ARBA00023034"/>
    </source>
</evidence>
<dbReference type="InterPro" id="IPR000772">
    <property type="entry name" value="Ricin_B_lectin"/>
</dbReference>
<evidence type="ECO:0000256" key="3">
    <source>
        <dbReference type="ARBA" id="ARBA00004922"/>
    </source>
</evidence>
<dbReference type="FunFam" id="3.90.550.10:FF:000021">
    <property type="entry name" value="Polypeptide N-acetylgalactosaminyltransferase"/>
    <property type="match status" value="1"/>
</dbReference>
<dbReference type="PANTHER" id="PTHR11675">
    <property type="entry name" value="N-ACETYLGALACTOSAMINYLTRANSFERASE"/>
    <property type="match status" value="1"/>
</dbReference>